<dbReference type="PANTHER" id="PTHR11405">
    <property type="entry name" value="CARBAMOYLTRANSFERASE FAMILY MEMBER"/>
    <property type="match status" value="1"/>
</dbReference>
<feature type="binding site" evidence="7">
    <location>
        <position position="285"/>
    </location>
    <ligand>
        <name>Mn(2+)</name>
        <dbReference type="ChEBI" id="CHEBI:29035"/>
        <label>1</label>
    </ligand>
</feature>
<dbReference type="Pfam" id="PF02786">
    <property type="entry name" value="CPSase_L_D2"/>
    <property type="match status" value="2"/>
</dbReference>
<evidence type="ECO:0000259" key="9">
    <source>
        <dbReference type="PROSITE" id="PS51855"/>
    </source>
</evidence>
<evidence type="ECO:0000313" key="10">
    <source>
        <dbReference type="EMBL" id="NHZ32589.1"/>
    </source>
</evidence>
<evidence type="ECO:0000256" key="4">
    <source>
        <dbReference type="ARBA" id="ARBA00022741"/>
    </source>
</evidence>
<feature type="region of interest" description="Allosteric domain" evidence="7">
    <location>
        <begin position="940"/>
        <end position="1274"/>
    </location>
</feature>
<evidence type="ECO:0000313" key="11">
    <source>
        <dbReference type="Proteomes" id="UP000785613"/>
    </source>
</evidence>
<dbReference type="InterPro" id="IPR011761">
    <property type="entry name" value="ATP-grasp"/>
</dbReference>
<feature type="binding site" evidence="7">
    <location>
        <position position="301"/>
    </location>
    <ligand>
        <name>Mn(2+)</name>
        <dbReference type="ChEBI" id="CHEBI:29035"/>
        <label>2</label>
    </ligand>
</feature>
<dbReference type="SUPFAM" id="SSF56059">
    <property type="entry name" value="Glutathione synthetase ATP-binding domain-like"/>
    <property type="match status" value="2"/>
</dbReference>
<comment type="domain">
    <text evidence="7">The large subunit is composed of 2 ATP-grasp domains that are involved in binding the 2 ATP molecules needed for carbamoyl phosphate synthesis. The N-terminal ATP-grasp domain (referred to as the carboxyphosphate synthetic component) catalyzes the ATP-dependent phosphorylation of hydrogencarbonate to carboxyphosphate and the subsequent nucleophilic attack by ammonia to form a carbamate intermediate. The C-terminal ATP-grasp domain (referred to as the carbamoyl phosphate synthetic component) then catalyzes the phosphorylation of carbamate with the second ATP to form the end product carbamoyl phosphate. The reactive and unstable enzyme intermediates are sequentially channeled from one active site to the next through the interior of the protein over a distance of at least 96 A.</text>
</comment>
<dbReference type="InterPro" id="IPR005480">
    <property type="entry name" value="CPSase_lsu_oligo"/>
</dbReference>
<dbReference type="InterPro" id="IPR036897">
    <property type="entry name" value="CarbamoylP_synth_lsu_oligo_sf"/>
</dbReference>
<dbReference type="InterPro" id="IPR036914">
    <property type="entry name" value="MGS-like_dom_sf"/>
</dbReference>
<comment type="catalytic activity">
    <reaction evidence="7">
        <text>hydrogencarbonate + L-glutamine + 2 ATP + H2O = carbamoyl phosphate + L-glutamate + 2 ADP + phosphate + 2 H(+)</text>
        <dbReference type="Rhea" id="RHEA:18633"/>
        <dbReference type="ChEBI" id="CHEBI:15377"/>
        <dbReference type="ChEBI" id="CHEBI:15378"/>
        <dbReference type="ChEBI" id="CHEBI:17544"/>
        <dbReference type="ChEBI" id="CHEBI:29985"/>
        <dbReference type="ChEBI" id="CHEBI:30616"/>
        <dbReference type="ChEBI" id="CHEBI:43474"/>
        <dbReference type="ChEBI" id="CHEBI:58228"/>
        <dbReference type="ChEBI" id="CHEBI:58359"/>
        <dbReference type="ChEBI" id="CHEBI:456216"/>
        <dbReference type="EC" id="6.3.5.5"/>
    </reaction>
</comment>
<feature type="binding site" evidence="7">
    <location>
        <position position="208"/>
    </location>
    <ligand>
        <name>ATP</name>
        <dbReference type="ChEBI" id="CHEBI:30616"/>
        <label>1</label>
    </ligand>
</feature>
<feature type="binding site" evidence="7">
    <location>
        <position position="299"/>
    </location>
    <ligand>
        <name>Mg(2+)</name>
        <dbReference type="ChEBI" id="CHEBI:18420"/>
        <label>2</label>
    </ligand>
</feature>
<feature type="binding site" evidence="7">
    <location>
        <position position="845"/>
    </location>
    <ligand>
        <name>Mn(2+)</name>
        <dbReference type="ChEBI" id="CHEBI:29035"/>
        <label>4</label>
    </ligand>
</feature>
<dbReference type="SUPFAM" id="SSF52440">
    <property type="entry name" value="PreATP-grasp domain"/>
    <property type="match status" value="2"/>
</dbReference>
<dbReference type="SMART" id="SM01096">
    <property type="entry name" value="CPSase_L_D3"/>
    <property type="match status" value="1"/>
</dbReference>
<dbReference type="PROSITE" id="PS00866">
    <property type="entry name" value="CPSASE_1"/>
    <property type="match status" value="2"/>
</dbReference>
<dbReference type="NCBIfam" id="NF009455">
    <property type="entry name" value="PRK12815.1"/>
    <property type="match status" value="1"/>
</dbReference>
<feature type="binding site" evidence="7">
    <location>
        <position position="825"/>
    </location>
    <ligand>
        <name>ATP</name>
        <dbReference type="ChEBI" id="CHEBI:30616"/>
        <label>2</label>
    </ligand>
</feature>
<comment type="pathway">
    <text evidence="7">Amino-acid biosynthesis; L-arginine biosynthesis; carbamoyl phosphate from bicarbonate: step 1/1.</text>
</comment>
<feature type="binding site" evidence="7">
    <location>
        <position position="845"/>
    </location>
    <ligand>
        <name>ATP</name>
        <dbReference type="ChEBI" id="CHEBI:30616"/>
        <label>2</label>
    </ligand>
</feature>
<protein>
    <recommendedName>
        <fullName evidence="7">Carbamoyl phosphate synthase large chain</fullName>
        <ecNumber evidence="7">6.3.4.16</ecNumber>
        <ecNumber evidence="7">6.3.5.5</ecNumber>
    </recommendedName>
    <alternativeName>
        <fullName evidence="7">Carbamoyl phosphate synthetase ammonia chain</fullName>
    </alternativeName>
</protein>
<feature type="binding site" evidence="7">
    <location>
        <position position="129"/>
    </location>
    <ligand>
        <name>ATP</name>
        <dbReference type="ChEBI" id="CHEBI:30616"/>
        <label>1</label>
    </ligand>
</feature>
<comment type="caution">
    <text evidence="10">The sequence shown here is derived from an EMBL/GenBank/DDBJ whole genome shotgun (WGS) entry which is preliminary data.</text>
</comment>
<dbReference type="Pfam" id="PF25596">
    <property type="entry name" value="CPSase_L_D1"/>
    <property type="match status" value="2"/>
</dbReference>
<reference evidence="10 11" key="1">
    <citation type="submission" date="2019-09" db="EMBL/GenBank/DDBJ databases">
        <title>Taxonomy of Antarctic Massilia spp.: description of Massilia rubra sp. nov., Massilia aquatica sp. nov., Massilia mucilaginosa sp. nov., Massilia frigida sp. nov. isolated from streams, lakes and regoliths.</title>
        <authorList>
            <person name="Holochova P."/>
            <person name="Sedlacek I."/>
            <person name="Kralova S."/>
            <person name="Maslanova I."/>
            <person name="Busse H.-J."/>
            <person name="Stankova E."/>
            <person name="Vrbovska V."/>
            <person name="Kovarovic V."/>
            <person name="Bartak M."/>
            <person name="Svec P."/>
            <person name="Pantucek R."/>
        </authorList>
    </citation>
    <scope>NUCLEOTIDE SEQUENCE [LARGE SCALE GENOMIC DNA]</scope>
    <source>
        <strain evidence="10 11">CCM 8692</strain>
    </source>
</reference>
<feature type="binding site" evidence="7">
    <location>
        <position position="215"/>
    </location>
    <ligand>
        <name>ATP</name>
        <dbReference type="ChEBI" id="CHEBI:30616"/>
        <label>1</label>
    </ligand>
</feature>
<dbReference type="InterPro" id="IPR005479">
    <property type="entry name" value="CPAse_ATP-bd"/>
</dbReference>
<dbReference type="RefSeq" id="WP_167221541.1">
    <property type="nucleotide sequence ID" value="NZ_VUYU01000002.1"/>
</dbReference>
<dbReference type="Gene3D" id="1.10.1030.10">
    <property type="entry name" value="Carbamoyl-phosphate synthetase, large subunit oligomerisation domain"/>
    <property type="match status" value="1"/>
</dbReference>
<feature type="binding site" evidence="7">
    <location>
        <position position="176"/>
    </location>
    <ligand>
        <name>ATP</name>
        <dbReference type="ChEBI" id="CHEBI:30616"/>
        <label>1</label>
    </ligand>
</feature>
<evidence type="ECO:0000256" key="2">
    <source>
        <dbReference type="ARBA" id="ARBA00022598"/>
    </source>
</evidence>
<feature type="binding site" evidence="7">
    <location>
        <position position="845"/>
    </location>
    <ligand>
        <name>Mg(2+)</name>
        <dbReference type="ChEBI" id="CHEBI:18420"/>
        <label>3</label>
    </ligand>
</feature>
<evidence type="ECO:0000256" key="5">
    <source>
        <dbReference type="ARBA" id="ARBA00022840"/>
    </source>
</evidence>
<dbReference type="InterPro" id="IPR058047">
    <property type="entry name" value="CPSase_preATP-grasp"/>
</dbReference>
<dbReference type="PROSITE" id="PS51855">
    <property type="entry name" value="MGS"/>
    <property type="match status" value="1"/>
</dbReference>
<feature type="binding site" evidence="7">
    <location>
        <position position="845"/>
    </location>
    <ligand>
        <name>Mn(2+)</name>
        <dbReference type="ChEBI" id="CHEBI:29035"/>
        <label>3</label>
    </ligand>
</feature>
<dbReference type="InterPro" id="IPR006275">
    <property type="entry name" value="CPSase_lsu"/>
</dbReference>
<dbReference type="NCBIfam" id="TIGR01369">
    <property type="entry name" value="CPSaseII_lrg"/>
    <property type="match status" value="1"/>
</dbReference>
<evidence type="ECO:0000256" key="1">
    <source>
        <dbReference type="ARBA" id="ARBA00009799"/>
    </source>
</evidence>
<keyword evidence="5 7" id="KW-0067">ATP-binding</keyword>
<feature type="binding site" evidence="7">
    <location>
        <position position="169"/>
    </location>
    <ligand>
        <name>ATP</name>
        <dbReference type="ChEBI" id="CHEBI:30616"/>
        <label>1</label>
    </ligand>
</feature>
<dbReference type="EMBL" id="VUYU01000002">
    <property type="protein sequence ID" value="NHZ32589.1"/>
    <property type="molecule type" value="Genomic_DNA"/>
</dbReference>
<feature type="region of interest" description="Carboxyphosphate synthetic domain" evidence="7">
    <location>
        <begin position="1"/>
        <end position="403"/>
    </location>
</feature>
<dbReference type="InterPro" id="IPR011607">
    <property type="entry name" value="MGS-like_dom"/>
</dbReference>
<comment type="subunit">
    <text evidence="7">Composed of two chains; the small (or glutamine) chain promotes the hydrolysis of glutamine to ammonia, which is used by the large (or ammonia) chain to synthesize carbamoyl phosphate. Tetramer of heterodimers (alpha,beta)4.</text>
</comment>
<feature type="binding site" evidence="7">
    <location>
        <position position="752"/>
    </location>
    <ligand>
        <name>ATP</name>
        <dbReference type="ChEBI" id="CHEBI:30616"/>
        <label>2</label>
    </ligand>
</feature>
<comment type="catalytic activity">
    <reaction evidence="6 7">
        <text>hydrogencarbonate + NH4(+) + 2 ATP = carbamoyl phosphate + 2 ADP + phosphate + 2 H(+)</text>
        <dbReference type="Rhea" id="RHEA:18029"/>
        <dbReference type="ChEBI" id="CHEBI:15378"/>
        <dbReference type="ChEBI" id="CHEBI:17544"/>
        <dbReference type="ChEBI" id="CHEBI:28938"/>
        <dbReference type="ChEBI" id="CHEBI:30616"/>
        <dbReference type="ChEBI" id="CHEBI:43474"/>
        <dbReference type="ChEBI" id="CHEBI:58228"/>
        <dbReference type="ChEBI" id="CHEBI:456216"/>
        <dbReference type="EC" id="6.3.4.16"/>
    </reaction>
</comment>
<dbReference type="HAMAP" id="MF_01210_B">
    <property type="entry name" value="CPSase_L_chain_B"/>
    <property type="match status" value="1"/>
</dbReference>
<dbReference type="Gene3D" id="3.40.50.1380">
    <property type="entry name" value="Methylglyoxal synthase-like domain"/>
    <property type="match status" value="1"/>
</dbReference>
<keyword evidence="7" id="KW-0028">Amino-acid biosynthesis</keyword>
<feature type="binding site" evidence="7">
    <location>
        <position position="847"/>
    </location>
    <ligand>
        <name>Mg(2+)</name>
        <dbReference type="ChEBI" id="CHEBI:18420"/>
        <label>4</label>
    </ligand>
</feature>
<comment type="pathway">
    <text evidence="7">Pyrimidine metabolism; UMP biosynthesis via de novo pathway; (S)-dihydroorotate from bicarbonate: step 1/3.</text>
</comment>
<feature type="binding site" evidence="7">
    <location>
        <position position="845"/>
    </location>
    <ligand>
        <name>Mg(2+)</name>
        <dbReference type="ChEBI" id="CHEBI:18420"/>
        <label>4</label>
    </ligand>
</feature>
<evidence type="ECO:0000256" key="7">
    <source>
        <dbReference type="HAMAP-Rule" id="MF_01210"/>
    </source>
</evidence>
<evidence type="ECO:0000256" key="3">
    <source>
        <dbReference type="ARBA" id="ARBA00022737"/>
    </source>
</evidence>
<feature type="binding site" evidence="7">
    <location>
        <position position="750"/>
    </location>
    <ligand>
        <name>ATP</name>
        <dbReference type="ChEBI" id="CHEBI:30616"/>
        <label>2</label>
    </ligand>
</feature>
<dbReference type="PANTHER" id="PTHR11405:SF53">
    <property type="entry name" value="CARBAMOYL-PHOSPHATE SYNTHASE [AMMONIA], MITOCHONDRIAL"/>
    <property type="match status" value="1"/>
</dbReference>
<dbReference type="Proteomes" id="UP000785613">
    <property type="component" value="Unassembled WGS sequence"/>
</dbReference>
<feature type="domain" description="MGS-like" evidence="9">
    <location>
        <begin position="940"/>
        <end position="1074"/>
    </location>
</feature>
<organism evidence="10 11">
    <name type="scientific">Massilia rubra</name>
    <dbReference type="NCBI Taxonomy" id="2607910"/>
    <lineage>
        <taxon>Bacteria</taxon>
        <taxon>Pseudomonadati</taxon>
        <taxon>Pseudomonadota</taxon>
        <taxon>Betaproteobacteria</taxon>
        <taxon>Burkholderiales</taxon>
        <taxon>Oxalobacteraceae</taxon>
        <taxon>Telluria group</taxon>
        <taxon>Massilia</taxon>
    </lineage>
</organism>
<feature type="binding site" evidence="7">
    <location>
        <position position="825"/>
    </location>
    <ligand>
        <name>Mn(2+)</name>
        <dbReference type="ChEBI" id="CHEBI:29035"/>
        <label>3</label>
    </ligand>
</feature>
<dbReference type="SMART" id="SM00851">
    <property type="entry name" value="MGS"/>
    <property type="match status" value="1"/>
</dbReference>
<dbReference type="GO" id="GO:0004088">
    <property type="term" value="F:carbamoyl-phosphate synthase (glutamine-hydrolyzing) activity"/>
    <property type="evidence" value="ECO:0007669"/>
    <property type="project" value="UniProtKB-EC"/>
</dbReference>
<accession>A0ABX0LF35</accession>
<feature type="binding site" evidence="7">
    <location>
        <position position="241"/>
    </location>
    <ligand>
        <name>ATP</name>
        <dbReference type="ChEBI" id="CHEBI:30616"/>
        <label>1</label>
    </ligand>
</feature>
<keyword evidence="7" id="KW-0055">Arginine biosynthesis</keyword>
<dbReference type="PROSITE" id="PS51257">
    <property type="entry name" value="PROKAR_LIPOPROTEIN"/>
    <property type="match status" value="1"/>
</dbReference>
<keyword evidence="4 7" id="KW-0547">Nucleotide-binding</keyword>
<dbReference type="EC" id="6.3.4.16" evidence="7"/>
<dbReference type="EC" id="6.3.5.5" evidence="7"/>
<dbReference type="Gene3D" id="3.40.50.20">
    <property type="match status" value="2"/>
</dbReference>
<feature type="binding site" evidence="7">
    <location>
        <position position="847"/>
    </location>
    <ligand>
        <name>Mn(2+)</name>
        <dbReference type="ChEBI" id="CHEBI:29035"/>
        <label>4</label>
    </ligand>
</feature>
<name>A0ABX0LF35_9BURK</name>
<feature type="binding site" evidence="7">
    <location>
        <position position="285"/>
    </location>
    <ligand>
        <name>ATP</name>
        <dbReference type="ChEBI" id="CHEBI:30616"/>
        <label>1</label>
    </ligand>
</feature>
<dbReference type="SUPFAM" id="SSF52335">
    <property type="entry name" value="Methylglyoxal synthase-like"/>
    <property type="match status" value="1"/>
</dbReference>
<comment type="cofactor">
    <cofactor evidence="7">
        <name>Mg(2+)</name>
        <dbReference type="ChEBI" id="CHEBI:18420"/>
    </cofactor>
    <cofactor evidence="7">
        <name>Mn(2+)</name>
        <dbReference type="ChEBI" id="CHEBI:29035"/>
    </cofactor>
    <text evidence="7">Binds 4 Mg(2+) or Mn(2+) ions per subunit.</text>
</comment>
<dbReference type="Pfam" id="PF02787">
    <property type="entry name" value="CPSase_L_D3"/>
    <property type="match status" value="1"/>
</dbReference>
<feature type="binding site" evidence="7">
    <location>
        <position position="301"/>
    </location>
    <ligand>
        <name>Mg(2+)</name>
        <dbReference type="ChEBI" id="CHEBI:18420"/>
        <label>2</label>
    </ligand>
</feature>
<feature type="binding site" evidence="7">
    <location>
        <position position="825"/>
    </location>
    <ligand>
        <name>Mg(2+)</name>
        <dbReference type="ChEBI" id="CHEBI:18420"/>
        <label>3</label>
    </ligand>
</feature>
<feature type="binding site" evidence="7">
    <location>
        <position position="784"/>
    </location>
    <ligand>
        <name>ATP</name>
        <dbReference type="ChEBI" id="CHEBI:30616"/>
        <label>2</label>
    </ligand>
</feature>
<evidence type="ECO:0000256" key="6">
    <source>
        <dbReference type="ARBA" id="ARBA00047359"/>
    </source>
</evidence>
<feature type="binding site" evidence="7">
    <location>
        <position position="243"/>
    </location>
    <ligand>
        <name>ATP</name>
        <dbReference type="ChEBI" id="CHEBI:30616"/>
        <label>1</label>
    </ligand>
</feature>
<feature type="binding site" evidence="7">
    <location>
        <position position="299"/>
    </location>
    <ligand>
        <name>Mn(2+)</name>
        <dbReference type="ChEBI" id="CHEBI:29035"/>
        <label>2</label>
    </ligand>
</feature>
<comment type="caution">
    <text evidence="7">Lacks conserved residue(s) required for the propagation of feature annotation.</text>
</comment>
<keyword evidence="3 7" id="KW-0677">Repeat</keyword>
<evidence type="ECO:0000259" key="8">
    <source>
        <dbReference type="PROSITE" id="PS50975"/>
    </source>
</evidence>
<feature type="binding site" evidence="7">
    <location>
        <position position="757"/>
    </location>
    <ligand>
        <name>ATP</name>
        <dbReference type="ChEBI" id="CHEBI:30616"/>
        <label>2</label>
    </ligand>
</feature>
<feature type="binding site" evidence="7">
    <location>
        <position position="783"/>
    </location>
    <ligand>
        <name>ATP</name>
        <dbReference type="ChEBI" id="CHEBI:30616"/>
        <label>2</label>
    </ligand>
</feature>
<feature type="binding site" evidence="7">
    <location>
        <position position="782"/>
    </location>
    <ligand>
        <name>ATP</name>
        <dbReference type="ChEBI" id="CHEBI:30616"/>
        <label>2</label>
    </ligand>
</feature>
<gene>
    <name evidence="7 10" type="primary">carB</name>
    <name evidence="10" type="ORF">F0185_03150</name>
</gene>
<keyword evidence="7" id="KW-0665">Pyrimidine biosynthesis</keyword>
<proteinExistence type="inferred from homology"/>
<dbReference type="SUPFAM" id="SSF48108">
    <property type="entry name" value="Carbamoyl phosphate synthetase, large subunit connection domain"/>
    <property type="match status" value="1"/>
</dbReference>
<keyword evidence="2 7" id="KW-0436">Ligase</keyword>
<dbReference type="PRINTS" id="PR00098">
    <property type="entry name" value="CPSASE"/>
</dbReference>
<feature type="binding site" evidence="7">
    <location>
        <position position="299"/>
    </location>
    <ligand>
        <name>Mn(2+)</name>
        <dbReference type="ChEBI" id="CHEBI:29035"/>
        <label>1</label>
    </ligand>
</feature>
<feature type="domain" description="ATP-grasp" evidence="8">
    <location>
        <begin position="133"/>
        <end position="328"/>
    </location>
</feature>
<dbReference type="InterPro" id="IPR005483">
    <property type="entry name" value="CPSase_dom"/>
</dbReference>
<feature type="binding site" evidence="7">
    <location>
        <position position="299"/>
    </location>
    <ligand>
        <name>Mg(2+)</name>
        <dbReference type="ChEBI" id="CHEBI:18420"/>
        <label>1</label>
    </ligand>
</feature>
<dbReference type="PROSITE" id="PS50975">
    <property type="entry name" value="ATP_GRASP"/>
    <property type="match status" value="2"/>
</dbReference>
<feature type="binding site" evidence="7">
    <location>
        <position position="299"/>
    </location>
    <ligand>
        <name>ATP</name>
        <dbReference type="ChEBI" id="CHEBI:30616"/>
        <label>1</label>
    </ligand>
</feature>
<sequence>MPKRADIRSILLIGAGPIVIGQACEFDYAGAQACKALREEGYKVILVNSNPATIMTDPEMADVTYIEPIAWEVVARIIAKERPDALLPTMGGQTALNCALDLHRHGVLAEFGVELIGATPEAIDKAEDRAKFKAAMTSIGLASATSSVAHSMAEAWEAQAALGFPVVIRPSFTMGGSGGGIAYDAAQFHTICQRGLELSPTRELLIEESLLGWKEFEMEVVRDRVDNCIIVCSIENLDPMGVHTGDSITVAPAQTLTDKEYQIMRNASLAVLREVGVDTGGSNVQFAVNPQDGRLIVIEMNPRVSRSSALASKATGFPIARVAAKLAVGFTLDELRNEITGGAMPASFEPSIDYVVTKIPRFAFEKFPGADEHLTTQMKSVGEVMAIGRTFQESFQKALRGLDIGVDGVRRDGMQTGRAVIEEELRKPGPDRIWYVGAAFAQGHTLDEVHACSAIDPWFLAQIGDLVEIELWIEQQTLAALDKPVMVRLKQQGFGDRRLAALLGETEQAVREARHALGVRPVYKRVDTCAGEFAATTAYLYSTYDEQCEAAPSARRKMMVLGGGPNRIGQGIEFDYCCVHAAMALREDGFETIMVNCNPETVSTDFDTSDRLYFEPVTLEDVLEIVAIERPEGVIVQFGGQTPLKLALALEAAGVPIIGTSPDMIDAAEDRERFQQMLQQIDLRQPRNRTARSEQEAVRMADDIGYPLVVRPSYVLGGRAMEIVHEAADLERYMREAVKVSHDSPVLLDRFLDDAIEVDVDCVADGSRVLIGGVMEHIEQAGIHSGDSACSLPPHSLSEATVLEIKRQTARMAMQLNVVGLMNVQFAVQQLRVDARLLDFIYVLEVNPRASRTVPFVSKATGLPLAKIAARCMAGQSLDQQGVQEALAPRFCVKEAVFPFAKFPGVDTILSPEMKSTGEVMGVGSSFGEGFFKAQLGASVRAPTGGRVYLRVRRGDQARAVALARRLAGAGFTLCASLVTATVIHAAEIEVVEIDDAAVLAALAARELAMVVLTVDERRSAVVASQALRVAALAAGTVVCTTIAGAESMFEASLHAASFGLVSLQELHRAPALAAPSPTARPRPTPADLLAAAATLPERRRQARQRTVGAPALKLFIRQPFTESDAAQQHLIGQVLHLIDSANGLPHPFDYLTGAKAESADTFKKSFERDTGLPFTPKHFRDHRLGLLDQADALVNIRVGMSESSAFELGYHIFKGRRTPVLFLVWKEAPIKTTLIRELQDLCDVTYLEFGHVDELRAGIQAFFARLPPPAASW</sequence>
<comment type="similarity">
    <text evidence="1 7">Belongs to the CarB family.</text>
</comment>
<feature type="binding site" evidence="7">
    <location>
        <position position="175"/>
    </location>
    <ligand>
        <name>ATP</name>
        <dbReference type="ChEBI" id="CHEBI:30616"/>
        <label>1</label>
    </ligand>
</feature>
<keyword evidence="11" id="KW-1185">Reference proteome</keyword>
<feature type="binding site" evidence="7">
    <location>
        <position position="785"/>
    </location>
    <ligand>
        <name>ATP</name>
        <dbReference type="ChEBI" id="CHEBI:30616"/>
        <label>2</label>
    </ligand>
</feature>
<feature type="binding site" evidence="7">
    <location>
        <position position="242"/>
    </location>
    <ligand>
        <name>ATP</name>
        <dbReference type="ChEBI" id="CHEBI:30616"/>
        <label>1</label>
    </ligand>
</feature>
<dbReference type="Gene3D" id="3.30.470.20">
    <property type="entry name" value="ATP-grasp fold, B domain"/>
    <property type="match status" value="2"/>
</dbReference>
<dbReference type="PROSITE" id="PS00867">
    <property type="entry name" value="CPSASE_2"/>
    <property type="match status" value="2"/>
</dbReference>
<feature type="binding site" evidence="7">
    <location>
        <position position="285"/>
    </location>
    <ligand>
        <name>Mg(2+)</name>
        <dbReference type="ChEBI" id="CHEBI:18420"/>
        <label>1</label>
    </ligand>
</feature>
<dbReference type="InterPro" id="IPR016185">
    <property type="entry name" value="PreATP-grasp_dom_sf"/>
</dbReference>
<dbReference type="NCBIfam" id="NF003671">
    <property type="entry name" value="PRK05294.1"/>
    <property type="match status" value="1"/>
</dbReference>
<feature type="domain" description="ATP-grasp" evidence="8">
    <location>
        <begin position="675"/>
        <end position="874"/>
    </location>
</feature>
<feature type="binding site" evidence="7">
    <location>
        <position position="711"/>
    </location>
    <ligand>
        <name>ATP</name>
        <dbReference type="ChEBI" id="CHEBI:30616"/>
        <label>2</label>
    </ligand>
</feature>
<feature type="binding site" evidence="7">
    <location>
        <position position="210"/>
    </location>
    <ligand>
        <name>ATP</name>
        <dbReference type="ChEBI" id="CHEBI:30616"/>
        <label>1</label>
    </ligand>
</feature>
<comment type="function">
    <text evidence="7">Large subunit of the glutamine-dependent carbamoyl phosphate synthetase (CPSase). CPSase catalyzes the formation of carbamoyl phosphate from the ammonia moiety of glutamine, carbonate, and phosphate donated by ATP, constituting the first step of 2 biosynthetic pathways, one leading to arginine and/or urea and the other to pyrimidine nucleotides. The large subunit (synthetase) binds the substrates ammonia (free or transferred from glutamine from the small subunit), hydrogencarbonate and ATP and carries out an ATP-coupled ligase reaction, activating hydrogencarbonate by forming carboxy phosphate which reacts with ammonia to form carbamoyl phosphate.</text>
</comment>